<proteinExistence type="predicted"/>
<dbReference type="InterPro" id="IPR043502">
    <property type="entry name" value="DNA/RNA_pol_sf"/>
</dbReference>
<feature type="domain" description="Group II intron maturase-specific" evidence="1">
    <location>
        <begin position="80"/>
        <end position="158"/>
    </location>
</feature>
<keyword evidence="2" id="KW-0695">RNA-directed DNA polymerase</keyword>
<dbReference type="AlphaFoldDB" id="T1CL58"/>
<name>T1CL58_9ZZZZ</name>
<feature type="non-terminal residue" evidence="2">
    <location>
        <position position="159"/>
    </location>
</feature>
<accession>T1CL58</accession>
<dbReference type="Pfam" id="PF08388">
    <property type="entry name" value="GIIM"/>
    <property type="match status" value="1"/>
</dbReference>
<dbReference type="EMBL" id="AUZZ01000096">
    <property type="protein sequence ID" value="EQD69280.1"/>
    <property type="molecule type" value="Genomic_DNA"/>
</dbReference>
<dbReference type="SUPFAM" id="SSF56672">
    <property type="entry name" value="DNA/RNA polymerases"/>
    <property type="match status" value="1"/>
</dbReference>
<evidence type="ECO:0000313" key="2">
    <source>
        <dbReference type="EMBL" id="EQD69280.1"/>
    </source>
</evidence>
<organism evidence="2">
    <name type="scientific">mine drainage metagenome</name>
    <dbReference type="NCBI Taxonomy" id="410659"/>
    <lineage>
        <taxon>unclassified sequences</taxon>
        <taxon>metagenomes</taxon>
        <taxon>ecological metagenomes</taxon>
    </lineage>
</organism>
<reference evidence="2" key="2">
    <citation type="journal article" date="2014" name="ISME J.">
        <title>Microbial stratification in low pH oxic and suboxic macroscopic growths along an acid mine drainage.</title>
        <authorList>
            <person name="Mendez-Garcia C."/>
            <person name="Mesa V."/>
            <person name="Sprenger R.R."/>
            <person name="Richter M."/>
            <person name="Diez M.S."/>
            <person name="Solano J."/>
            <person name="Bargiela R."/>
            <person name="Golyshina O.V."/>
            <person name="Manteca A."/>
            <person name="Ramos J.L."/>
            <person name="Gallego J.R."/>
            <person name="Llorente I."/>
            <person name="Martins Dos Santos V.A."/>
            <person name="Jensen O.N."/>
            <person name="Pelaez A.I."/>
            <person name="Sanchez J."/>
            <person name="Ferrer M."/>
        </authorList>
    </citation>
    <scope>NUCLEOTIDE SEQUENCE</scope>
</reference>
<evidence type="ECO:0000259" key="1">
    <source>
        <dbReference type="Pfam" id="PF08388"/>
    </source>
</evidence>
<gene>
    <name evidence="2" type="ORF">B2A_00129</name>
</gene>
<keyword evidence="2" id="KW-0548">Nucleotidyltransferase</keyword>
<sequence>RGESEARALLRAIEQRLQECRLEMHPEKSGVVYCKDADRRGSYPRIHFTFLGYTFRPRKVKARNGKAWMSFLPAVSAAAIKRMNRTIREWHLPRQSPASLSELAIRYNATLRGWLNYYGHFYKSAMRRVFDHFDQQLPRWARRRYRKHADSTRLSRRWL</sequence>
<comment type="caution">
    <text evidence="2">The sequence shown here is derived from an EMBL/GenBank/DDBJ whole genome shotgun (WGS) entry which is preliminary data.</text>
</comment>
<keyword evidence="2" id="KW-0808">Transferase</keyword>
<protein>
    <submittedName>
        <fullName evidence="2">RNA-directed DNA polymerase (Reverse transcriptase)</fullName>
    </submittedName>
</protein>
<dbReference type="InterPro" id="IPR013597">
    <property type="entry name" value="Mat_intron_G2"/>
</dbReference>
<dbReference type="GO" id="GO:0003964">
    <property type="term" value="F:RNA-directed DNA polymerase activity"/>
    <property type="evidence" value="ECO:0007669"/>
    <property type="project" value="UniProtKB-KW"/>
</dbReference>
<reference evidence="2" key="1">
    <citation type="submission" date="2013-08" db="EMBL/GenBank/DDBJ databases">
        <authorList>
            <person name="Mendez C."/>
            <person name="Richter M."/>
            <person name="Ferrer M."/>
            <person name="Sanchez J."/>
        </authorList>
    </citation>
    <scope>NUCLEOTIDE SEQUENCE</scope>
</reference>
<feature type="non-terminal residue" evidence="2">
    <location>
        <position position="1"/>
    </location>
</feature>